<accession>A0AAW0DWZ5</accession>
<dbReference type="EMBL" id="JAWWNJ010000004">
    <property type="protein sequence ID" value="KAK7057381.1"/>
    <property type="molecule type" value="Genomic_DNA"/>
</dbReference>
<evidence type="ECO:0000256" key="1">
    <source>
        <dbReference type="ARBA" id="ARBA00006623"/>
    </source>
</evidence>
<dbReference type="GO" id="GO:0061608">
    <property type="term" value="F:nuclear import signal receptor activity"/>
    <property type="evidence" value="ECO:0007669"/>
    <property type="project" value="TreeGrafter"/>
</dbReference>
<dbReference type="Proteomes" id="UP001362999">
    <property type="component" value="Unassembled WGS sequence"/>
</dbReference>
<proteinExistence type="inferred from homology"/>
<gene>
    <name evidence="4" type="ORF">R3P38DRAFT_2680102</name>
</gene>
<keyword evidence="5" id="KW-1185">Reference proteome</keyword>
<dbReference type="PANTHER" id="PTHR12925">
    <property type="entry name" value="HIKESHI FAMILY MEMBER"/>
    <property type="match status" value="1"/>
</dbReference>
<dbReference type="InterPro" id="IPR048364">
    <property type="entry name" value="Hikeshi-like_C"/>
</dbReference>
<sequence length="203" mass="21777">MFGCCVAGRLLQTNLQQVDETHALFELQNASAINHMCVFLLGTVFFPDGYGCTVHLYWPGRGFQLLGSLSNDKPSAIFRLRGTFTSHQPASTMHSALSSASAMQQDAANVTAILGFSVEPLADIVSQLANLSAVGKPESLGIRDPLVLAERVVKNLFNYVAGFTGGAVSGDVAVPMTLIMKWYESFAAKVRNTGVGFLERGDD</sequence>
<organism evidence="4 5">
    <name type="scientific">Favolaschia claudopus</name>
    <dbReference type="NCBI Taxonomy" id="2862362"/>
    <lineage>
        <taxon>Eukaryota</taxon>
        <taxon>Fungi</taxon>
        <taxon>Dikarya</taxon>
        <taxon>Basidiomycota</taxon>
        <taxon>Agaricomycotina</taxon>
        <taxon>Agaricomycetes</taxon>
        <taxon>Agaricomycetidae</taxon>
        <taxon>Agaricales</taxon>
        <taxon>Marasmiineae</taxon>
        <taxon>Mycenaceae</taxon>
        <taxon>Favolaschia</taxon>
    </lineage>
</organism>
<dbReference type="GO" id="GO:0005634">
    <property type="term" value="C:nucleus"/>
    <property type="evidence" value="ECO:0007669"/>
    <property type="project" value="TreeGrafter"/>
</dbReference>
<dbReference type="InterPro" id="IPR008493">
    <property type="entry name" value="Hikeshi-like_N"/>
</dbReference>
<evidence type="ECO:0000313" key="5">
    <source>
        <dbReference type="Proteomes" id="UP001362999"/>
    </source>
</evidence>
<dbReference type="PANTHER" id="PTHR12925:SF0">
    <property type="entry name" value="PROTEIN HIKESHI"/>
    <property type="match status" value="1"/>
</dbReference>
<comment type="caution">
    <text evidence="4">The sequence shown here is derived from an EMBL/GenBank/DDBJ whole genome shotgun (WGS) entry which is preliminary data.</text>
</comment>
<feature type="domain" description="Hikeshi-like C-terminal" evidence="3">
    <location>
        <begin position="145"/>
        <end position="200"/>
    </location>
</feature>
<feature type="domain" description="Hikeshi-like N-terminal" evidence="2">
    <location>
        <begin position="6"/>
        <end position="132"/>
    </location>
</feature>
<evidence type="ECO:0000259" key="2">
    <source>
        <dbReference type="Pfam" id="PF05603"/>
    </source>
</evidence>
<name>A0AAW0DWZ5_9AGAR</name>
<dbReference type="InterPro" id="IPR031318">
    <property type="entry name" value="OPI10"/>
</dbReference>
<reference evidence="4 5" key="1">
    <citation type="journal article" date="2024" name="J Genomics">
        <title>Draft genome sequencing and assembly of Favolaschia claudopus CIRM-BRFM 2984 isolated from oak limbs.</title>
        <authorList>
            <person name="Navarro D."/>
            <person name="Drula E."/>
            <person name="Chaduli D."/>
            <person name="Cazenave R."/>
            <person name="Ahrendt S."/>
            <person name="Wang J."/>
            <person name="Lipzen A."/>
            <person name="Daum C."/>
            <person name="Barry K."/>
            <person name="Grigoriev I.V."/>
            <person name="Favel A."/>
            <person name="Rosso M.N."/>
            <person name="Martin F."/>
        </authorList>
    </citation>
    <scope>NUCLEOTIDE SEQUENCE [LARGE SCALE GENOMIC DNA]</scope>
    <source>
        <strain evidence="4 5">CIRM-BRFM 2984</strain>
    </source>
</reference>
<dbReference type="GO" id="GO:0006606">
    <property type="term" value="P:protein import into nucleus"/>
    <property type="evidence" value="ECO:0007669"/>
    <property type="project" value="TreeGrafter"/>
</dbReference>
<evidence type="ECO:0000259" key="3">
    <source>
        <dbReference type="Pfam" id="PF21057"/>
    </source>
</evidence>
<dbReference type="AlphaFoldDB" id="A0AAW0DWZ5"/>
<dbReference type="GO" id="GO:0005829">
    <property type="term" value="C:cytosol"/>
    <property type="evidence" value="ECO:0007669"/>
    <property type="project" value="TreeGrafter"/>
</dbReference>
<dbReference type="Pfam" id="PF05603">
    <property type="entry name" value="Hikeshi-like_N"/>
    <property type="match status" value="1"/>
</dbReference>
<evidence type="ECO:0000313" key="4">
    <source>
        <dbReference type="EMBL" id="KAK7057381.1"/>
    </source>
</evidence>
<comment type="similarity">
    <text evidence="1">Belongs to the OPI10 family.</text>
</comment>
<dbReference type="Pfam" id="PF21057">
    <property type="entry name" value="Hikeshi-like_C"/>
    <property type="match status" value="1"/>
</dbReference>
<protein>
    <submittedName>
        <fullName evidence="4">DUF775-domain-containing protein</fullName>
    </submittedName>
</protein>